<dbReference type="GO" id="GO:0006355">
    <property type="term" value="P:regulation of DNA-templated transcription"/>
    <property type="evidence" value="ECO:0007669"/>
    <property type="project" value="TreeGrafter"/>
</dbReference>
<dbReference type="AlphaFoldDB" id="A0A6L3VZR0"/>
<dbReference type="CDD" id="cd03139">
    <property type="entry name" value="GATase1_PfpI_2"/>
    <property type="match status" value="1"/>
</dbReference>
<dbReference type="EMBL" id="WBMR01000062">
    <property type="protein sequence ID" value="KAB2379149.1"/>
    <property type="molecule type" value="Genomic_DNA"/>
</dbReference>
<sequence length="199" mass="21520">MTGYGLLIFDGADELDFTGPWEVFAVSSILRDGADSSALIAERPGPVSCQKGMRVVPSHTLDDHPPLDVLVVPGGAGVLRELGNSAIKDWIRKTAASAAWTASVSTGAFLLHEAGPMRGHRATTHHAYTERLQALDDVTVVPNARYVVDGDLITSQGISAGIDMALWIVGRLHGRDHAREVQWRLQYYPAPPYQADEPL</sequence>
<dbReference type="Proteomes" id="UP000483004">
    <property type="component" value="Unassembled WGS sequence"/>
</dbReference>
<protein>
    <submittedName>
        <fullName evidence="2">DJ-1/PfpI family protein</fullName>
    </submittedName>
</protein>
<dbReference type="Pfam" id="PF01965">
    <property type="entry name" value="DJ-1_PfpI"/>
    <property type="match status" value="1"/>
</dbReference>
<dbReference type="PANTHER" id="PTHR43130">
    <property type="entry name" value="ARAC-FAMILY TRANSCRIPTIONAL REGULATOR"/>
    <property type="match status" value="1"/>
</dbReference>
<dbReference type="OrthoDB" id="4265717at2"/>
<keyword evidence="3" id="KW-1185">Reference proteome</keyword>
<dbReference type="RefSeq" id="WP_151541936.1">
    <property type="nucleotide sequence ID" value="NZ_WBMR01000062.1"/>
</dbReference>
<proteinExistence type="predicted"/>
<feature type="domain" description="DJ-1/PfpI" evidence="1">
    <location>
        <begin position="6"/>
        <end position="169"/>
    </location>
</feature>
<reference evidence="2 3" key="1">
    <citation type="submission" date="2019-09" db="EMBL/GenBank/DDBJ databases">
        <title>Actinomadura physcomitrii sp. nov., a novel actinomycete isolated from moss [Physcomitrium sphaericum (Ludw) Fuernr].</title>
        <authorList>
            <person name="Liu C."/>
            <person name="Zhuang X."/>
        </authorList>
    </citation>
    <scope>NUCLEOTIDE SEQUENCE [LARGE SCALE GENOMIC DNA]</scope>
    <source>
        <strain evidence="2 3">CYP1-1B</strain>
    </source>
</reference>
<name>A0A6L3VZR0_9ACTN</name>
<dbReference type="SUPFAM" id="SSF52317">
    <property type="entry name" value="Class I glutamine amidotransferase-like"/>
    <property type="match status" value="1"/>
</dbReference>
<evidence type="ECO:0000313" key="3">
    <source>
        <dbReference type="Proteomes" id="UP000483004"/>
    </source>
</evidence>
<evidence type="ECO:0000313" key="2">
    <source>
        <dbReference type="EMBL" id="KAB2379149.1"/>
    </source>
</evidence>
<gene>
    <name evidence="2" type="ORF">F9B16_21685</name>
</gene>
<dbReference type="InterPro" id="IPR029062">
    <property type="entry name" value="Class_I_gatase-like"/>
</dbReference>
<dbReference type="PANTHER" id="PTHR43130:SF3">
    <property type="entry name" value="HTH-TYPE TRANSCRIPTIONAL REGULATOR RV1931C"/>
    <property type="match status" value="1"/>
</dbReference>
<dbReference type="Gene3D" id="3.40.50.880">
    <property type="match status" value="1"/>
</dbReference>
<dbReference type="InterPro" id="IPR052158">
    <property type="entry name" value="INH-QAR"/>
</dbReference>
<dbReference type="InterPro" id="IPR002818">
    <property type="entry name" value="DJ-1/PfpI"/>
</dbReference>
<evidence type="ECO:0000259" key="1">
    <source>
        <dbReference type="Pfam" id="PF01965"/>
    </source>
</evidence>
<organism evidence="2 3">
    <name type="scientific">Actinomadura montaniterrae</name>
    <dbReference type="NCBI Taxonomy" id="1803903"/>
    <lineage>
        <taxon>Bacteria</taxon>
        <taxon>Bacillati</taxon>
        <taxon>Actinomycetota</taxon>
        <taxon>Actinomycetes</taxon>
        <taxon>Streptosporangiales</taxon>
        <taxon>Thermomonosporaceae</taxon>
        <taxon>Actinomadura</taxon>
    </lineage>
</organism>
<comment type="caution">
    <text evidence="2">The sequence shown here is derived from an EMBL/GenBank/DDBJ whole genome shotgun (WGS) entry which is preliminary data.</text>
</comment>
<accession>A0A6L3VZR0</accession>